<accession>A0AAW2SSD8</accession>
<dbReference type="AlphaFoldDB" id="A0AAW2SSD8"/>
<dbReference type="Pfam" id="PF22936">
    <property type="entry name" value="Pol_BBD"/>
    <property type="match status" value="1"/>
</dbReference>
<proteinExistence type="predicted"/>
<organism evidence="3">
    <name type="scientific">Sesamum latifolium</name>
    <dbReference type="NCBI Taxonomy" id="2727402"/>
    <lineage>
        <taxon>Eukaryota</taxon>
        <taxon>Viridiplantae</taxon>
        <taxon>Streptophyta</taxon>
        <taxon>Embryophyta</taxon>
        <taxon>Tracheophyta</taxon>
        <taxon>Spermatophyta</taxon>
        <taxon>Magnoliopsida</taxon>
        <taxon>eudicotyledons</taxon>
        <taxon>Gunneridae</taxon>
        <taxon>Pentapetalae</taxon>
        <taxon>asterids</taxon>
        <taxon>lamiids</taxon>
        <taxon>Lamiales</taxon>
        <taxon>Pedaliaceae</taxon>
        <taxon>Sesamum</taxon>
    </lineage>
</organism>
<evidence type="ECO:0000313" key="3">
    <source>
        <dbReference type="EMBL" id="KAL0394984.1"/>
    </source>
</evidence>
<gene>
    <name evidence="3" type="ORF">Slati_4464600</name>
</gene>
<feature type="compositionally biased region" description="Polar residues" evidence="1">
    <location>
        <begin position="1"/>
        <end position="19"/>
    </location>
</feature>
<reference evidence="3" key="1">
    <citation type="submission" date="2020-06" db="EMBL/GenBank/DDBJ databases">
        <authorList>
            <person name="Li T."/>
            <person name="Hu X."/>
            <person name="Zhang T."/>
            <person name="Song X."/>
            <person name="Zhang H."/>
            <person name="Dai N."/>
            <person name="Sheng W."/>
            <person name="Hou X."/>
            <person name="Wei L."/>
        </authorList>
    </citation>
    <scope>NUCLEOTIDE SEQUENCE</scope>
    <source>
        <strain evidence="3">KEN1</strain>
        <tissue evidence="3">Leaf</tissue>
    </source>
</reference>
<sequence length="321" mass="36744">MAENQPEVSTANTSTNRSRQVVKVSQPPENTDGRSVRPADDSDELDEWIRTDYMVITWILNTVSKEIVHAFIYVFSARNLWLELEARYGGSNRPMIYNLEREIASVSQGEIQIIKREDSRQLMRFLMRLNNTYEHVRSQILLMEPRPHVQKAFSMVLSVEKQLSVQVQLSVGTAGAIYQVHHKDMKHKGIDISSILHTEVRKLMNESAPSHPEYNTPFDDVKINFAHWDVEESTGKTYCFNDVDYGSWIVVSGATRHVYANLKYFTNYFTPSKPTRVSLPDGSKQLIAHIGTVKPSPHITLEHVLYIPTFSVNLFSVSQLC</sequence>
<dbReference type="InterPro" id="IPR054722">
    <property type="entry name" value="PolX-like_BBD"/>
</dbReference>
<evidence type="ECO:0000256" key="1">
    <source>
        <dbReference type="SAM" id="MobiDB-lite"/>
    </source>
</evidence>
<dbReference type="EMBL" id="JACGWN010000016">
    <property type="protein sequence ID" value="KAL0394984.1"/>
    <property type="molecule type" value="Genomic_DNA"/>
</dbReference>
<comment type="caution">
    <text evidence="3">The sequence shown here is derived from an EMBL/GenBank/DDBJ whole genome shotgun (WGS) entry which is preliminary data.</text>
</comment>
<name>A0AAW2SSD8_9LAMI</name>
<feature type="domain" description="Retrovirus-related Pol polyprotein from transposon TNT 1-94-like beta-barrel" evidence="2">
    <location>
        <begin position="248"/>
        <end position="320"/>
    </location>
</feature>
<dbReference type="PANTHER" id="PTHR37610:SF40">
    <property type="entry name" value="OS01G0909600 PROTEIN"/>
    <property type="match status" value="1"/>
</dbReference>
<protein>
    <recommendedName>
        <fullName evidence="2">Retrovirus-related Pol polyprotein from transposon TNT 1-94-like beta-barrel domain-containing protein</fullName>
    </recommendedName>
</protein>
<evidence type="ECO:0000259" key="2">
    <source>
        <dbReference type="Pfam" id="PF22936"/>
    </source>
</evidence>
<reference evidence="3" key="2">
    <citation type="journal article" date="2024" name="Plant">
        <title>Genomic evolution and insights into agronomic trait innovations of Sesamum species.</title>
        <authorList>
            <person name="Miao H."/>
            <person name="Wang L."/>
            <person name="Qu L."/>
            <person name="Liu H."/>
            <person name="Sun Y."/>
            <person name="Le M."/>
            <person name="Wang Q."/>
            <person name="Wei S."/>
            <person name="Zheng Y."/>
            <person name="Lin W."/>
            <person name="Duan Y."/>
            <person name="Cao H."/>
            <person name="Xiong S."/>
            <person name="Wang X."/>
            <person name="Wei L."/>
            <person name="Li C."/>
            <person name="Ma Q."/>
            <person name="Ju M."/>
            <person name="Zhao R."/>
            <person name="Li G."/>
            <person name="Mu C."/>
            <person name="Tian Q."/>
            <person name="Mei H."/>
            <person name="Zhang T."/>
            <person name="Gao T."/>
            <person name="Zhang H."/>
        </authorList>
    </citation>
    <scope>NUCLEOTIDE SEQUENCE</scope>
    <source>
        <strain evidence="3">KEN1</strain>
    </source>
</reference>
<dbReference type="PANTHER" id="PTHR37610">
    <property type="entry name" value="CCHC-TYPE DOMAIN-CONTAINING PROTEIN"/>
    <property type="match status" value="1"/>
</dbReference>
<feature type="region of interest" description="Disordered" evidence="1">
    <location>
        <begin position="1"/>
        <end position="41"/>
    </location>
</feature>
<feature type="compositionally biased region" description="Basic and acidic residues" evidence="1">
    <location>
        <begin position="31"/>
        <end position="40"/>
    </location>
</feature>